<gene>
    <name evidence="6" type="ORF">ACFFTR_18185</name>
</gene>
<dbReference type="Pfam" id="PF00440">
    <property type="entry name" value="TetR_N"/>
    <property type="match status" value="1"/>
</dbReference>
<evidence type="ECO:0000259" key="5">
    <source>
        <dbReference type="PROSITE" id="PS50977"/>
    </source>
</evidence>
<comment type="caution">
    <text evidence="6">The sequence shown here is derived from an EMBL/GenBank/DDBJ whole genome shotgun (WGS) entry which is preliminary data.</text>
</comment>
<dbReference type="PROSITE" id="PS50977">
    <property type="entry name" value="HTH_TETR_2"/>
    <property type="match status" value="1"/>
</dbReference>
<dbReference type="EMBL" id="JBHMCA010000035">
    <property type="protein sequence ID" value="MFB9445007.1"/>
    <property type="molecule type" value="Genomic_DNA"/>
</dbReference>
<evidence type="ECO:0000256" key="4">
    <source>
        <dbReference type="PROSITE-ProRule" id="PRU00335"/>
    </source>
</evidence>
<dbReference type="PRINTS" id="PR00455">
    <property type="entry name" value="HTHTETR"/>
</dbReference>
<dbReference type="Gene3D" id="1.10.357.10">
    <property type="entry name" value="Tetracycline Repressor, domain 2"/>
    <property type="match status" value="1"/>
</dbReference>
<evidence type="ECO:0000256" key="1">
    <source>
        <dbReference type="ARBA" id="ARBA00023015"/>
    </source>
</evidence>
<feature type="domain" description="HTH tetR-type" evidence="5">
    <location>
        <begin position="9"/>
        <end position="69"/>
    </location>
</feature>
<name>A0ABV5M802_9ACTN</name>
<reference evidence="6 7" key="1">
    <citation type="submission" date="2024-09" db="EMBL/GenBank/DDBJ databases">
        <authorList>
            <person name="Sun Q."/>
            <person name="Mori K."/>
        </authorList>
    </citation>
    <scope>NUCLEOTIDE SEQUENCE [LARGE SCALE GENOMIC DNA]</scope>
    <source>
        <strain evidence="6 7">JCM 3307</strain>
    </source>
</reference>
<dbReference type="InterPro" id="IPR001647">
    <property type="entry name" value="HTH_TetR"/>
</dbReference>
<dbReference type="InterPro" id="IPR036271">
    <property type="entry name" value="Tet_transcr_reg_TetR-rel_C_sf"/>
</dbReference>
<dbReference type="SUPFAM" id="SSF46689">
    <property type="entry name" value="Homeodomain-like"/>
    <property type="match status" value="1"/>
</dbReference>
<keyword evidence="7" id="KW-1185">Reference proteome</keyword>
<accession>A0ABV5M802</accession>
<proteinExistence type="predicted"/>
<dbReference type="InterPro" id="IPR004111">
    <property type="entry name" value="Repressor_TetR_C"/>
</dbReference>
<dbReference type="Pfam" id="PF02909">
    <property type="entry name" value="TetR_C_1"/>
    <property type="match status" value="1"/>
</dbReference>
<dbReference type="RefSeq" id="WP_223095257.1">
    <property type="nucleotide sequence ID" value="NZ_CP061913.1"/>
</dbReference>
<evidence type="ECO:0000313" key="7">
    <source>
        <dbReference type="Proteomes" id="UP001589608"/>
    </source>
</evidence>
<dbReference type="PANTHER" id="PTHR30055">
    <property type="entry name" value="HTH-TYPE TRANSCRIPTIONAL REGULATOR RUTR"/>
    <property type="match status" value="1"/>
</dbReference>
<dbReference type="Proteomes" id="UP001589608">
    <property type="component" value="Unassembled WGS sequence"/>
</dbReference>
<keyword evidence="3" id="KW-0804">Transcription</keyword>
<evidence type="ECO:0000313" key="6">
    <source>
        <dbReference type="EMBL" id="MFB9445007.1"/>
    </source>
</evidence>
<keyword evidence="2 4" id="KW-0238">DNA-binding</keyword>
<dbReference type="InterPro" id="IPR050109">
    <property type="entry name" value="HTH-type_TetR-like_transc_reg"/>
</dbReference>
<dbReference type="InterPro" id="IPR009057">
    <property type="entry name" value="Homeodomain-like_sf"/>
</dbReference>
<dbReference type="PANTHER" id="PTHR30055:SF151">
    <property type="entry name" value="TRANSCRIPTIONAL REGULATORY PROTEIN"/>
    <property type="match status" value="1"/>
</dbReference>
<protein>
    <submittedName>
        <fullName evidence="6">TetR/AcrR family transcriptional regulator</fullName>
    </submittedName>
</protein>
<feature type="DNA-binding region" description="H-T-H motif" evidence="4">
    <location>
        <begin position="32"/>
        <end position="51"/>
    </location>
</feature>
<evidence type="ECO:0000256" key="3">
    <source>
        <dbReference type="ARBA" id="ARBA00023163"/>
    </source>
</evidence>
<keyword evidence="1" id="KW-0805">Transcription regulation</keyword>
<evidence type="ECO:0000256" key="2">
    <source>
        <dbReference type="ARBA" id="ARBA00023125"/>
    </source>
</evidence>
<dbReference type="SUPFAM" id="SSF48498">
    <property type="entry name" value="Tetracyclin repressor-like, C-terminal domain"/>
    <property type="match status" value="1"/>
</dbReference>
<sequence length="204" mass="21394">MGTRGPVPGFSREQIVTVAVALADAEGLPAVSMRAIAGTLGTGAGSLYRYFPSRDALLDRMADAVIGEIPPFPAAADPIDALLQVARRQLTVYKRHPWLIEAIQHVQSLGPHGLAYFDHCLGALAPIQATTTAKFEAVAMITGVVAMFARPQPAGLSFAGVDLARYPNLAAAIQEASAGAITPPPDVPDLFERTLRSLLSGLLA</sequence>
<organism evidence="6 7">
    <name type="scientific">Dactylosporangium vinaceum</name>
    <dbReference type="NCBI Taxonomy" id="53362"/>
    <lineage>
        <taxon>Bacteria</taxon>
        <taxon>Bacillati</taxon>
        <taxon>Actinomycetota</taxon>
        <taxon>Actinomycetes</taxon>
        <taxon>Micromonosporales</taxon>
        <taxon>Micromonosporaceae</taxon>
        <taxon>Dactylosporangium</taxon>
    </lineage>
</organism>